<feature type="region of interest" description="Disordered" evidence="1">
    <location>
        <begin position="1"/>
        <end position="59"/>
    </location>
</feature>
<gene>
    <name evidence="2" type="ORF">CAP_2373</name>
</gene>
<sequence>MGALLEPSLPSSPRLRETHTPQLSSTAPLLRLGTHSAGVPPPLPPLPPPPSPPGHELVSSQLPAAFEHPTLMPSPAAAISPSAARPRPTLRRVVLAMSAPSDLLPV</sequence>
<protein>
    <submittedName>
        <fullName evidence="2">Uncharacterized protein</fullName>
    </submittedName>
</protein>
<feature type="region of interest" description="Disordered" evidence="1">
    <location>
        <begin position="68"/>
        <end position="87"/>
    </location>
</feature>
<dbReference type="AlphaFoldDB" id="A0A017TA83"/>
<feature type="compositionally biased region" description="Pro residues" evidence="1">
    <location>
        <begin position="39"/>
        <end position="53"/>
    </location>
</feature>
<dbReference type="EMBL" id="ASRX01000018">
    <property type="protein sequence ID" value="EYF06183.1"/>
    <property type="molecule type" value="Genomic_DNA"/>
</dbReference>
<evidence type="ECO:0000256" key="1">
    <source>
        <dbReference type="SAM" id="MobiDB-lite"/>
    </source>
</evidence>
<comment type="caution">
    <text evidence="2">The sequence shown here is derived from an EMBL/GenBank/DDBJ whole genome shotgun (WGS) entry which is preliminary data.</text>
</comment>
<dbReference type="Proteomes" id="UP000019678">
    <property type="component" value="Unassembled WGS sequence"/>
</dbReference>
<evidence type="ECO:0000313" key="2">
    <source>
        <dbReference type="EMBL" id="EYF06183.1"/>
    </source>
</evidence>
<proteinExistence type="predicted"/>
<organism evidence="2 3">
    <name type="scientific">Chondromyces apiculatus DSM 436</name>
    <dbReference type="NCBI Taxonomy" id="1192034"/>
    <lineage>
        <taxon>Bacteria</taxon>
        <taxon>Pseudomonadati</taxon>
        <taxon>Myxococcota</taxon>
        <taxon>Polyangia</taxon>
        <taxon>Polyangiales</taxon>
        <taxon>Polyangiaceae</taxon>
        <taxon>Chondromyces</taxon>
    </lineage>
</organism>
<feature type="compositionally biased region" description="Low complexity" evidence="1">
    <location>
        <begin position="1"/>
        <end position="13"/>
    </location>
</feature>
<reference evidence="2 3" key="1">
    <citation type="submission" date="2013-05" db="EMBL/GenBank/DDBJ databases">
        <title>Genome assembly of Chondromyces apiculatus DSM 436.</title>
        <authorList>
            <person name="Sharma G."/>
            <person name="Khatri I."/>
            <person name="Kaur C."/>
            <person name="Mayilraj S."/>
            <person name="Subramanian S."/>
        </authorList>
    </citation>
    <scope>NUCLEOTIDE SEQUENCE [LARGE SCALE GENOMIC DNA]</scope>
    <source>
        <strain evidence="2 3">DSM 436</strain>
    </source>
</reference>
<evidence type="ECO:0000313" key="3">
    <source>
        <dbReference type="Proteomes" id="UP000019678"/>
    </source>
</evidence>
<keyword evidence="3" id="KW-1185">Reference proteome</keyword>
<name>A0A017TA83_9BACT</name>
<accession>A0A017TA83</accession>
<feature type="compositionally biased region" description="Low complexity" evidence="1">
    <location>
        <begin position="73"/>
        <end position="87"/>
    </location>
</feature>